<evidence type="ECO:0000313" key="2">
    <source>
        <dbReference type="EMBL" id="QAY72155.1"/>
    </source>
</evidence>
<dbReference type="AlphaFoldDB" id="A0A4P6F994"/>
<dbReference type="RefSeq" id="WP_129188086.1">
    <property type="nucleotide sequence ID" value="NZ_CP035491.1"/>
</dbReference>
<dbReference type="GO" id="GO:0005737">
    <property type="term" value="C:cytoplasm"/>
    <property type="evidence" value="ECO:0007669"/>
    <property type="project" value="TreeGrafter"/>
</dbReference>
<dbReference type="Proteomes" id="UP000291259">
    <property type="component" value="Chromosome"/>
</dbReference>
<proteinExistence type="predicted"/>
<evidence type="ECO:0000259" key="1">
    <source>
        <dbReference type="PROSITE" id="PS51186"/>
    </source>
</evidence>
<dbReference type="InterPro" id="IPR016181">
    <property type="entry name" value="Acyl_CoA_acyltransferase"/>
</dbReference>
<keyword evidence="2" id="KW-0808">Transferase</keyword>
<dbReference type="SUPFAM" id="SSF55729">
    <property type="entry name" value="Acyl-CoA N-acyltransferases (Nat)"/>
    <property type="match status" value="1"/>
</dbReference>
<dbReference type="GO" id="GO:0008999">
    <property type="term" value="F:protein-N-terminal-alanine acetyltransferase activity"/>
    <property type="evidence" value="ECO:0007669"/>
    <property type="project" value="TreeGrafter"/>
</dbReference>
<reference evidence="2 3" key="1">
    <citation type="submission" date="2019-01" db="EMBL/GenBank/DDBJ databases">
        <title>Genome sequencing of strain FW100M-8.</title>
        <authorList>
            <person name="Heo J."/>
            <person name="Kim S.-J."/>
            <person name="Kim J.-S."/>
            <person name="Hong S.-B."/>
            <person name="Kwon S.-W."/>
        </authorList>
    </citation>
    <scope>NUCLEOTIDE SEQUENCE [LARGE SCALE GENOMIC DNA]</scope>
    <source>
        <strain evidence="2 3">FW100M-8</strain>
    </source>
</reference>
<accession>A0A4P6F994</accession>
<dbReference type="PANTHER" id="PTHR43441:SF11">
    <property type="entry name" value="RIBOSOMAL-PROTEIN-SERINE ACETYLTRANSFERASE"/>
    <property type="match status" value="1"/>
</dbReference>
<keyword evidence="3" id="KW-1185">Reference proteome</keyword>
<name>A0A4P6F994_9MICO</name>
<dbReference type="PROSITE" id="PS51186">
    <property type="entry name" value="GNAT"/>
    <property type="match status" value="1"/>
</dbReference>
<dbReference type="KEGG" id="agf:ET445_01195"/>
<feature type="domain" description="N-acetyltransferase" evidence="1">
    <location>
        <begin position="19"/>
        <end position="187"/>
    </location>
</feature>
<dbReference type="PANTHER" id="PTHR43441">
    <property type="entry name" value="RIBOSOMAL-PROTEIN-SERINE ACETYLTRANSFERASE"/>
    <property type="match status" value="1"/>
</dbReference>
<dbReference type="InterPro" id="IPR051908">
    <property type="entry name" value="Ribosomal_N-acetyltransferase"/>
</dbReference>
<dbReference type="Gene3D" id="3.40.630.30">
    <property type="match status" value="1"/>
</dbReference>
<dbReference type="EMBL" id="CP035491">
    <property type="protein sequence ID" value="QAY72155.1"/>
    <property type="molecule type" value="Genomic_DNA"/>
</dbReference>
<gene>
    <name evidence="2" type="ORF">ET445_01195</name>
</gene>
<organism evidence="2 3">
    <name type="scientific">Agromyces protaetiae</name>
    <dbReference type="NCBI Taxonomy" id="2509455"/>
    <lineage>
        <taxon>Bacteria</taxon>
        <taxon>Bacillati</taxon>
        <taxon>Actinomycetota</taxon>
        <taxon>Actinomycetes</taxon>
        <taxon>Micrococcales</taxon>
        <taxon>Microbacteriaceae</taxon>
        <taxon>Agromyces</taxon>
    </lineage>
</organism>
<protein>
    <submittedName>
        <fullName evidence="2">N-acetyltransferase</fullName>
    </submittedName>
</protein>
<dbReference type="Pfam" id="PF13302">
    <property type="entry name" value="Acetyltransf_3"/>
    <property type="match status" value="1"/>
</dbReference>
<dbReference type="InterPro" id="IPR000182">
    <property type="entry name" value="GNAT_dom"/>
</dbReference>
<evidence type="ECO:0000313" key="3">
    <source>
        <dbReference type="Proteomes" id="UP000291259"/>
    </source>
</evidence>
<sequence>MELVDIWPLHGLSLRTPRLELRPVRDEDLPALAEAALAGIHEPDRMPFAVPWTDQSPADLPGHTARFVWGTRANSHPGAWTILFSVIEDGVPIGIQDVRAMNFATTRTIHSGSWITKSRQGRGIGTEMRAAILAFAFDRLGAEYAESGAATWNDASIGVSRKLGYRENGVHRFEVRPGELVEEIGFRVTAADFVRPGWTLEVSGFEAARALLGA</sequence>
<dbReference type="OrthoDB" id="3466127at2"/>
<dbReference type="GO" id="GO:1990189">
    <property type="term" value="F:protein N-terminal-serine acetyltransferase activity"/>
    <property type="evidence" value="ECO:0007669"/>
    <property type="project" value="TreeGrafter"/>
</dbReference>